<organism evidence="2">
    <name type="scientific">freshwater metagenome</name>
    <dbReference type="NCBI Taxonomy" id="449393"/>
    <lineage>
        <taxon>unclassified sequences</taxon>
        <taxon>metagenomes</taxon>
        <taxon>ecological metagenomes</taxon>
    </lineage>
</organism>
<gene>
    <name evidence="2" type="ORF">UFOPK2399_00202</name>
</gene>
<name>A0A6J6NDU2_9ZZZZ</name>
<proteinExistence type="predicted"/>
<dbReference type="EMBL" id="CAEZXP010000001">
    <property type="protein sequence ID" value="CAB4684791.1"/>
    <property type="molecule type" value="Genomic_DNA"/>
</dbReference>
<reference evidence="2" key="1">
    <citation type="submission" date="2020-05" db="EMBL/GenBank/DDBJ databases">
        <authorList>
            <person name="Chiriac C."/>
            <person name="Salcher M."/>
            <person name="Ghai R."/>
            <person name="Kavagutti S V."/>
        </authorList>
    </citation>
    <scope>NUCLEOTIDE SEQUENCE</scope>
</reference>
<dbReference type="AlphaFoldDB" id="A0A6J6NDU2"/>
<sequence>MRNGVLVLAAIVACGAFVSLAPGSSRASAALPCQLALEFGSRTGDPGNQFQINLVVVNKDFVTCRLTGFPAVELIGPVDPLLGSIFTLPEQSGRSQVVALRPGQRAHAVLTVLPPDRQSAQWAPGYVRVVVQTGAGPSFAMALPWRFGAVLRQDGASHPGTYIGPLRSGAG</sequence>
<protein>
    <submittedName>
        <fullName evidence="2">Unannotated protein</fullName>
    </submittedName>
</protein>
<dbReference type="InterPro" id="IPR025326">
    <property type="entry name" value="DUF4232"/>
</dbReference>
<evidence type="ECO:0000313" key="2">
    <source>
        <dbReference type="EMBL" id="CAB4684791.1"/>
    </source>
</evidence>
<evidence type="ECO:0000259" key="1">
    <source>
        <dbReference type="Pfam" id="PF14016"/>
    </source>
</evidence>
<accession>A0A6J6NDU2</accession>
<feature type="domain" description="DUF4232" evidence="1">
    <location>
        <begin position="36"/>
        <end position="142"/>
    </location>
</feature>
<dbReference type="Pfam" id="PF14016">
    <property type="entry name" value="DUF4232"/>
    <property type="match status" value="1"/>
</dbReference>